<protein>
    <recommendedName>
        <fullName evidence="4">Beta-carotene 15,15'-monooxygenase</fullName>
    </recommendedName>
</protein>
<feature type="transmembrane region" description="Helical" evidence="1">
    <location>
        <begin position="143"/>
        <end position="170"/>
    </location>
</feature>
<organism evidence="2 3">
    <name type="scientific">Hufsiella arboris</name>
    <dbReference type="NCBI Taxonomy" id="2695275"/>
    <lineage>
        <taxon>Bacteria</taxon>
        <taxon>Pseudomonadati</taxon>
        <taxon>Bacteroidota</taxon>
        <taxon>Sphingobacteriia</taxon>
        <taxon>Sphingobacteriales</taxon>
        <taxon>Sphingobacteriaceae</taxon>
        <taxon>Hufsiella</taxon>
    </lineage>
</organism>
<reference evidence="2 3" key="1">
    <citation type="submission" date="2019-11" db="EMBL/GenBank/DDBJ databases">
        <title>Pedobacter sp. HMF7647 Genome sequencing and assembly.</title>
        <authorList>
            <person name="Kang H."/>
            <person name="Kim H."/>
            <person name="Joh K."/>
        </authorList>
    </citation>
    <scope>NUCLEOTIDE SEQUENCE [LARGE SCALE GENOMIC DNA]</scope>
    <source>
        <strain evidence="2 3">HMF7647</strain>
    </source>
</reference>
<dbReference type="Proteomes" id="UP000466586">
    <property type="component" value="Unassembled WGS sequence"/>
</dbReference>
<dbReference type="AlphaFoldDB" id="A0A7K1YF99"/>
<evidence type="ECO:0008006" key="4">
    <source>
        <dbReference type="Google" id="ProtNLM"/>
    </source>
</evidence>
<evidence type="ECO:0000313" key="2">
    <source>
        <dbReference type="EMBL" id="MXV53275.1"/>
    </source>
</evidence>
<keyword evidence="1" id="KW-1133">Transmembrane helix</keyword>
<comment type="caution">
    <text evidence="2">The sequence shown here is derived from an EMBL/GenBank/DDBJ whole genome shotgun (WGS) entry which is preliminary data.</text>
</comment>
<feature type="transmembrane region" description="Helical" evidence="1">
    <location>
        <begin position="27"/>
        <end position="44"/>
    </location>
</feature>
<dbReference type="EMBL" id="WVHT01000017">
    <property type="protein sequence ID" value="MXV53275.1"/>
    <property type="molecule type" value="Genomic_DNA"/>
</dbReference>
<evidence type="ECO:0000256" key="1">
    <source>
        <dbReference type="SAM" id="Phobius"/>
    </source>
</evidence>
<sequence length="263" mass="30082">MIDFLKESSFAVNDVLKTAIDLLKKHYISIAGLGLLMFITWNLSEILAGFMGEINWGINVLMFIFFILFYFGLQLTLFKYILRLLDDKEAGNVTIRNSVPTRKQIAFFLIGTLYFIACIILVYALIAVLFFPLIYTGLNMNMIIQVAASLGMLAIIITWIRISFFPFFIIDQNAHPFKSIRFSLAITRGNFTKIFLLLVFFAIFHALSFYFNYQGYSFLSTIISIVNSFLIVPLSGVAIAVAYRQMMAEYRGDEDPDIIHNII</sequence>
<dbReference type="RefSeq" id="WP_160846453.1">
    <property type="nucleotide sequence ID" value="NZ_WVHT01000017.1"/>
</dbReference>
<name>A0A7K1YF99_9SPHI</name>
<feature type="transmembrane region" description="Helical" evidence="1">
    <location>
        <begin position="56"/>
        <end position="78"/>
    </location>
</feature>
<proteinExistence type="predicted"/>
<keyword evidence="1" id="KW-0812">Transmembrane</keyword>
<gene>
    <name evidence="2" type="ORF">GS399_20100</name>
</gene>
<feature type="transmembrane region" description="Helical" evidence="1">
    <location>
        <begin position="217"/>
        <end position="243"/>
    </location>
</feature>
<keyword evidence="3" id="KW-1185">Reference proteome</keyword>
<evidence type="ECO:0000313" key="3">
    <source>
        <dbReference type="Proteomes" id="UP000466586"/>
    </source>
</evidence>
<keyword evidence="1" id="KW-0472">Membrane</keyword>
<feature type="transmembrane region" description="Helical" evidence="1">
    <location>
        <begin position="105"/>
        <end position="131"/>
    </location>
</feature>
<accession>A0A7K1YF99</accession>
<feature type="transmembrane region" description="Helical" evidence="1">
    <location>
        <begin position="191"/>
        <end position="211"/>
    </location>
</feature>